<protein>
    <submittedName>
        <fullName evidence="1">Uncharacterized protein</fullName>
    </submittedName>
</protein>
<dbReference type="EMBL" id="JANIBM010000012">
    <property type="protein sequence ID" value="MCQ8181784.1"/>
    <property type="molecule type" value="Genomic_DNA"/>
</dbReference>
<keyword evidence="2" id="KW-1185">Reference proteome</keyword>
<accession>A0ABT1UHS5</accession>
<evidence type="ECO:0000313" key="1">
    <source>
        <dbReference type="EMBL" id="MCQ8181784.1"/>
    </source>
</evidence>
<dbReference type="InterPro" id="IPR031832">
    <property type="entry name" value="DUF4747"/>
</dbReference>
<dbReference type="Proteomes" id="UP001524569">
    <property type="component" value="Unassembled WGS sequence"/>
</dbReference>
<evidence type="ECO:0000313" key="2">
    <source>
        <dbReference type="Proteomes" id="UP001524569"/>
    </source>
</evidence>
<name>A0ABT1UHS5_9GAMM</name>
<gene>
    <name evidence="1" type="ORF">NP603_11750</name>
</gene>
<comment type="caution">
    <text evidence="1">The sequence shown here is derived from an EMBL/GenBank/DDBJ whole genome shotgun (WGS) entry which is preliminary data.</text>
</comment>
<proteinExistence type="predicted"/>
<dbReference type="Pfam" id="PF15931">
    <property type="entry name" value="DUF4747"/>
    <property type="match status" value="1"/>
</dbReference>
<dbReference type="RefSeq" id="WP_256611072.1">
    <property type="nucleotide sequence ID" value="NZ_JANIBM010000012.1"/>
</dbReference>
<reference evidence="1 2" key="1">
    <citation type="submission" date="2022-07" db="EMBL/GenBank/DDBJ databases">
        <title>Methylomonas rivi sp. nov., Methylomonas rosea sp. nov., Methylomonas aureus sp. nov. and Methylomonas subterranea sp. nov., four novel methanotrophs isolated from a freshwater creek and the deep terrestrial subsurface.</title>
        <authorList>
            <person name="Abin C."/>
            <person name="Sankaranarayanan K."/>
            <person name="Garner C."/>
            <person name="Sindelar R."/>
            <person name="Kotary K."/>
            <person name="Garner R."/>
            <person name="Barclay S."/>
            <person name="Lawson P."/>
            <person name="Krumholz L."/>
        </authorList>
    </citation>
    <scope>NUCLEOTIDE SEQUENCE [LARGE SCALE GENOMIC DNA]</scope>
    <source>
        <strain evidence="1 2">SURF-1</strain>
    </source>
</reference>
<organism evidence="1 2">
    <name type="scientific">Methylomonas aurea</name>
    <dbReference type="NCBI Taxonomy" id="2952224"/>
    <lineage>
        <taxon>Bacteria</taxon>
        <taxon>Pseudomonadati</taxon>
        <taxon>Pseudomonadota</taxon>
        <taxon>Gammaproteobacteria</taxon>
        <taxon>Methylococcales</taxon>
        <taxon>Methylococcaceae</taxon>
        <taxon>Methylomonas</taxon>
    </lineage>
</organism>
<sequence>MKNTGNFLVLRYSLVEDAQTSLDVSPLPSTKGAAVLVALHGDREFEHHNVKYAFVGFAEAKPTELYTFQIGRYFVGKVAKLRTAHVGEKVPGDIIEREADDWIPLVAVFDLQEQYIFIQRDWKFGTESQVTNALQAGIREPVLAKYNYRVFIEAKTKTAEFWSVVQSHKRIYRLELKLISPNILRTNEKAREALEELKKLYSQDEISMVLESESGNLVIPQEPIADYVDYAAEGEGKWVLVTEGDRGGKKTHTSEEAAIYVELPIPTEEEIYNEGQLELETGLPAPGRESSDAGLIAQVIAESENFDRNHSR</sequence>